<proteinExistence type="predicted"/>
<accession>A0A915IKM1</accession>
<dbReference type="AlphaFoldDB" id="A0A915IKM1"/>
<organism evidence="1 2">
    <name type="scientific">Romanomermis culicivorax</name>
    <name type="common">Nematode worm</name>
    <dbReference type="NCBI Taxonomy" id="13658"/>
    <lineage>
        <taxon>Eukaryota</taxon>
        <taxon>Metazoa</taxon>
        <taxon>Ecdysozoa</taxon>
        <taxon>Nematoda</taxon>
        <taxon>Enoplea</taxon>
        <taxon>Dorylaimia</taxon>
        <taxon>Mermithida</taxon>
        <taxon>Mermithoidea</taxon>
        <taxon>Mermithidae</taxon>
        <taxon>Romanomermis</taxon>
    </lineage>
</organism>
<dbReference type="WBParaSite" id="nRc.2.0.1.t14370-RA">
    <property type="protein sequence ID" value="nRc.2.0.1.t14370-RA"/>
    <property type="gene ID" value="nRc.2.0.1.g14370"/>
</dbReference>
<evidence type="ECO:0000313" key="1">
    <source>
        <dbReference type="Proteomes" id="UP000887565"/>
    </source>
</evidence>
<dbReference type="Proteomes" id="UP000887565">
    <property type="component" value="Unplaced"/>
</dbReference>
<keyword evidence="1" id="KW-1185">Reference proteome</keyword>
<protein>
    <submittedName>
        <fullName evidence="2">Uncharacterized protein</fullName>
    </submittedName>
</protein>
<sequence length="64" mass="7360">MQYISIVVRPNQKIQLTILELGVMEDRILPLPKSFPTMMTGYPIAWIHLAKKNPPTKIPDQCKI</sequence>
<evidence type="ECO:0000313" key="2">
    <source>
        <dbReference type="WBParaSite" id="nRc.2.0.1.t14370-RA"/>
    </source>
</evidence>
<reference evidence="2" key="1">
    <citation type="submission" date="2022-11" db="UniProtKB">
        <authorList>
            <consortium name="WormBaseParasite"/>
        </authorList>
    </citation>
    <scope>IDENTIFICATION</scope>
</reference>
<name>A0A915IKM1_ROMCU</name>